<keyword evidence="9" id="KW-1185">Reference proteome</keyword>
<gene>
    <name evidence="6 8" type="primary">rnpA</name>
    <name evidence="8" type="ORF">STSP2_01785</name>
</gene>
<accession>A0A1U9NLE0</accession>
<evidence type="ECO:0000256" key="7">
    <source>
        <dbReference type="NCBIfam" id="TIGR00188"/>
    </source>
</evidence>
<evidence type="ECO:0000256" key="3">
    <source>
        <dbReference type="ARBA" id="ARBA00022759"/>
    </source>
</evidence>
<dbReference type="SUPFAM" id="SSF54211">
    <property type="entry name" value="Ribosomal protein S5 domain 2-like"/>
    <property type="match status" value="1"/>
</dbReference>
<evidence type="ECO:0000256" key="2">
    <source>
        <dbReference type="ARBA" id="ARBA00022722"/>
    </source>
</evidence>
<dbReference type="OrthoDB" id="9810867at2"/>
<dbReference type="HAMAP" id="MF_00227">
    <property type="entry name" value="RNase_P"/>
    <property type="match status" value="1"/>
</dbReference>
<evidence type="ECO:0000256" key="4">
    <source>
        <dbReference type="ARBA" id="ARBA00022801"/>
    </source>
</evidence>
<reference evidence="9" key="1">
    <citation type="submission" date="2017-02" db="EMBL/GenBank/DDBJ databases">
        <title>Comparative genomics and description of representatives of a novel lineage of planctomycetes thriving in anoxic sediments.</title>
        <authorList>
            <person name="Spring S."/>
            <person name="Bunk B."/>
            <person name="Sproer C."/>
        </authorList>
    </citation>
    <scope>NUCLEOTIDE SEQUENCE [LARGE SCALE GENOMIC DNA]</scope>
    <source>
        <strain evidence="9">ST-NAGAB-D1</strain>
    </source>
</reference>
<sequence length="154" mass="17659">MTSKVLTWPPRPYNPGKPALDRLFFRKHQRIKDNAEFRRILSRHCCAGRGFVRVYAWPSKTDTSRLGVSVSRRCGNAVNRNRLKRLARESFRLEQNNIPAPFDYLLIYAPKMSNRGSGACRDLSELTFGDIRCIFLDLARKSAEKAGIKAENQS</sequence>
<dbReference type="EMBL" id="CP019791">
    <property type="protein sequence ID" value="AQT68617.1"/>
    <property type="molecule type" value="Genomic_DNA"/>
</dbReference>
<dbReference type="RefSeq" id="WP_146661783.1">
    <property type="nucleotide sequence ID" value="NZ_CP019791.1"/>
</dbReference>
<evidence type="ECO:0000256" key="1">
    <source>
        <dbReference type="ARBA" id="ARBA00022694"/>
    </source>
</evidence>
<dbReference type="PANTHER" id="PTHR33992:SF1">
    <property type="entry name" value="RIBONUCLEASE P PROTEIN COMPONENT"/>
    <property type="match status" value="1"/>
</dbReference>
<evidence type="ECO:0000313" key="8">
    <source>
        <dbReference type="EMBL" id="AQT68617.1"/>
    </source>
</evidence>
<protein>
    <recommendedName>
        <fullName evidence="6 7">Ribonuclease P protein component</fullName>
        <shortName evidence="6">RNase P protein</shortName>
        <shortName evidence="6">RNaseP protein</shortName>
        <ecNumber evidence="6 7">3.1.26.5</ecNumber>
    </recommendedName>
    <alternativeName>
        <fullName evidence="6">Protein C5</fullName>
    </alternativeName>
</protein>
<dbReference type="EC" id="3.1.26.5" evidence="6 7"/>
<evidence type="ECO:0000256" key="6">
    <source>
        <dbReference type="HAMAP-Rule" id="MF_00227"/>
    </source>
</evidence>
<proteinExistence type="inferred from homology"/>
<keyword evidence="5 6" id="KW-0694">RNA-binding</keyword>
<keyword evidence="4 6" id="KW-0378">Hydrolase</keyword>
<comment type="subunit">
    <text evidence="6">Consists of a catalytic RNA component (M1 or rnpB) and a protein subunit.</text>
</comment>
<comment type="similarity">
    <text evidence="6">Belongs to the RnpA family.</text>
</comment>
<dbReference type="GO" id="GO:0004526">
    <property type="term" value="F:ribonuclease P activity"/>
    <property type="evidence" value="ECO:0007669"/>
    <property type="project" value="UniProtKB-UniRule"/>
</dbReference>
<dbReference type="InterPro" id="IPR000100">
    <property type="entry name" value="RNase_P"/>
</dbReference>
<dbReference type="KEGG" id="alus:STSP2_01785"/>
<keyword evidence="2 6" id="KW-0540">Nuclease</keyword>
<name>A0A1U9NLE0_9BACT</name>
<dbReference type="PANTHER" id="PTHR33992">
    <property type="entry name" value="RIBONUCLEASE P PROTEIN COMPONENT"/>
    <property type="match status" value="1"/>
</dbReference>
<dbReference type="InterPro" id="IPR014721">
    <property type="entry name" value="Ribsml_uS5_D2-typ_fold_subgr"/>
</dbReference>
<dbReference type="Gene3D" id="3.30.230.10">
    <property type="match status" value="1"/>
</dbReference>
<dbReference type="NCBIfam" id="TIGR00188">
    <property type="entry name" value="rnpA"/>
    <property type="match status" value="1"/>
</dbReference>
<dbReference type="Proteomes" id="UP000189674">
    <property type="component" value="Chromosome"/>
</dbReference>
<evidence type="ECO:0000313" key="9">
    <source>
        <dbReference type="Proteomes" id="UP000189674"/>
    </source>
</evidence>
<comment type="function">
    <text evidence="6">RNaseP catalyzes the removal of the 5'-leader sequence from pre-tRNA to produce the mature 5'-terminus. It can also cleave other RNA substrates such as 4.5S RNA. The protein component plays an auxiliary but essential role in vivo by binding to the 5'-leader sequence and broadening the substrate specificity of the ribozyme.</text>
</comment>
<organism evidence="8 9">
    <name type="scientific">Anaerohalosphaera lusitana</name>
    <dbReference type="NCBI Taxonomy" id="1936003"/>
    <lineage>
        <taxon>Bacteria</taxon>
        <taxon>Pseudomonadati</taxon>
        <taxon>Planctomycetota</taxon>
        <taxon>Phycisphaerae</taxon>
        <taxon>Sedimentisphaerales</taxon>
        <taxon>Anaerohalosphaeraceae</taxon>
        <taxon>Anaerohalosphaera</taxon>
    </lineage>
</organism>
<dbReference type="Pfam" id="PF00825">
    <property type="entry name" value="Ribonuclease_P"/>
    <property type="match status" value="1"/>
</dbReference>
<dbReference type="GO" id="GO:0042781">
    <property type="term" value="F:3'-tRNA processing endoribonuclease activity"/>
    <property type="evidence" value="ECO:0007669"/>
    <property type="project" value="TreeGrafter"/>
</dbReference>
<dbReference type="GO" id="GO:0001682">
    <property type="term" value="P:tRNA 5'-leader removal"/>
    <property type="evidence" value="ECO:0007669"/>
    <property type="project" value="UniProtKB-UniRule"/>
</dbReference>
<evidence type="ECO:0000256" key="5">
    <source>
        <dbReference type="ARBA" id="ARBA00022884"/>
    </source>
</evidence>
<dbReference type="GO" id="GO:0030677">
    <property type="term" value="C:ribonuclease P complex"/>
    <property type="evidence" value="ECO:0007669"/>
    <property type="project" value="TreeGrafter"/>
</dbReference>
<comment type="catalytic activity">
    <reaction evidence="6">
        <text>Endonucleolytic cleavage of RNA, removing 5'-extranucleotides from tRNA precursor.</text>
        <dbReference type="EC" id="3.1.26.5"/>
    </reaction>
</comment>
<dbReference type="AlphaFoldDB" id="A0A1U9NLE0"/>
<keyword evidence="1 6" id="KW-0819">tRNA processing</keyword>
<keyword evidence="3 6" id="KW-0255">Endonuclease</keyword>
<dbReference type="STRING" id="1936003.STSP2_01785"/>
<dbReference type="GO" id="GO:0000049">
    <property type="term" value="F:tRNA binding"/>
    <property type="evidence" value="ECO:0007669"/>
    <property type="project" value="UniProtKB-UniRule"/>
</dbReference>
<dbReference type="InterPro" id="IPR020568">
    <property type="entry name" value="Ribosomal_Su5_D2-typ_SF"/>
</dbReference>